<evidence type="ECO:0000313" key="2">
    <source>
        <dbReference type="EMBL" id="KAB2817101.1"/>
    </source>
</evidence>
<evidence type="ECO:0000256" key="1">
    <source>
        <dbReference type="SAM" id="SignalP"/>
    </source>
</evidence>
<dbReference type="Proteomes" id="UP000484164">
    <property type="component" value="Unassembled WGS sequence"/>
</dbReference>
<dbReference type="Gene3D" id="3.90.930.1">
    <property type="match status" value="1"/>
</dbReference>
<dbReference type="OrthoDB" id="1467310at2"/>
<evidence type="ECO:0000313" key="3">
    <source>
        <dbReference type="Proteomes" id="UP000484164"/>
    </source>
</evidence>
<reference evidence="2 3" key="1">
    <citation type="submission" date="2019-10" db="EMBL/GenBank/DDBJ databases">
        <title>Genome sequence of Phaeocystidibacter marisrubri JCM30614 (type strain).</title>
        <authorList>
            <person name="Bowman J.P."/>
        </authorList>
    </citation>
    <scope>NUCLEOTIDE SEQUENCE [LARGE SCALE GENOMIC DNA]</scope>
    <source>
        <strain evidence="2 3">JCM 30614</strain>
    </source>
</reference>
<dbReference type="RefSeq" id="WP_151691672.1">
    <property type="nucleotide sequence ID" value="NZ_BMGX01000002.1"/>
</dbReference>
<name>A0A6L3ZGR2_9FLAO</name>
<proteinExistence type="predicted"/>
<dbReference type="AlphaFoldDB" id="A0A6L3ZGR2"/>
<accession>A0A6L3ZGR2</accession>
<organism evidence="2 3">
    <name type="scientific">Phaeocystidibacter marisrubri</name>
    <dbReference type="NCBI Taxonomy" id="1577780"/>
    <lineage>
        <taxon>Bacteria</taxon>
        <taxon>Pseudomonadati</taxon>
        <taxon>Bacteroidota</taxon>
        <taxon>Flavobacteriia</taxon>
        <taxon>Flavobacteriales</taxon>
        <taxon>Phaeocystidibacteraceae</taxon>
        <taxon>Phaeocystidibacter</taxon>
    </lineage>
</organism>
<protein>
    <recommendedName>
        <fullName evidence="4">Nicotinic acid mononucleotide adenyltransferase</fullName>
    </recommendedName>
</protein>
<keyword evidence="3" id="KW-1185">Reference proteome</keyword>
<dbReference type="SUPFAM" id="SSF82185">
    <property type="entry name" value="Histone H3 K4-specific methyltransferase SET7/9 N-terminal domain"/>
    <property type="match status" value="1"/>
</dbReference>
<feature type="chain" id="PRO_5026746233" description="Nicotinic acid mononucleotide adenyltransferase" evidence="1">
    <location>
        <begin position="19"/>
        <end position="122"/>
    </location>
</feature>
<sequence length="122" mass="13947">MKRLMTIAMMLAGGLLFAQEVRTETYENGQTKTQYTVYGNYIEMIAFYQDGQVKETGSYLANKPHGEYRQYNEAGDLISAGEYVNGEKEGIWLYRAGGGDMLYQIEYVDNVRTTVNRWVAVE</sequence>
<comment type="caution">
    <text evidence="2">The sequence shown here is derived from an EMBL/GenBank/DDBJ whole genome shotgun (WGS) entry which is preliminary data.</text>
</comment>
<gene>
    <name evidence="2" type="ORF">F8C82_01505</name>
</gene>
<keyword evidence="1" id="KW-0732">Signal</keyword>
<dbReference type="EMBL" id="WBVQ01000001">
    <property type="protein sequence ID" value="KAB2817101.1"/>
    <property type="molecule type" value="Genomic_DNA"/>
</dbReference>
<evidence type="ECO:0008006" key="4">
    <source>
        <dbReference type="Google" id="ProtNLM"/>
    </source>
</evidence>
<feature type="signal peptide" evidence="1">
    <location>
        <begin position="1"/>
        <end position="18"/>
    </location>
</feature>